<dbReference type="STRING" id="206506.AAV32_12470"/>
<evidence type="ECO:0000256" key="1">
    <source>
        <dbReference type="SAM" id="SignalP"/>
    </source>
</evidence>
<feature type="chain" id="PRO_5030022592" description="DUF4390 domain-containing protein" evidence="1">
    <location>
        <begin position="36"/>
        <end position="200"/>
    </location>
</feature>
<dbReference type="EMBL" id="LBNE01000009">
    <property type="protein sequence ID" value="KKO71085.1"/>
    <property type="molecule type" value="Genomic_DNA"/>
</dbReference>
<reference evidence="2 3" key="1">
    <citation type="submission" date="2015-04" db="EMBL/GenBank/DDBJ databases">
        <title>Genome sequence of Kerstersia gyiorum CG1.</title>
        <authorList>
            <person name="Greninger A.L."/>
            <person name="Kozyreva V."/>
            <person name="Chaturvedi V."/>
        </authorList>
    </citation>
    <scope>NUCLEOTIDE SEQUENCE [LARGE SCALE GENOMIC DNA]</scope>
    <source>
        <strain evidence="2 3">CG1</strain>
    </source>
</reference>
<evidence type="ECO:0008006" key="4">
    <source>
        <dbReference type="Google" id="ProtNLM"/>
    </source>
</evidence>
<dbReference type="Pfam" id="PF14334">
    <property type="entry name" value="DUF4390"/>
    <property type="match status" value="1"/>
</dbReference>
<dbReference type="Proteomes" id="UP000078084">
    <property type="component" value="Unassembled WGS sequence"/>
</dbReference>
<accession>A0A171KQB8</accession>
<name>A0A171KQB8_9BURK</name>
<organism evidence="2 3">
    <name type="scientific">Kerstersia gyiorum</name>
    <dbReference type="NCBI Taxonomy" id="206506"/>
    <lineage>
        <taxon>Bacteria</taxon>
        <taxon>Pseudomonadati</taxon>
        <taxon>Pseudomonadota</taxon>
        <taxon>Betaproteobacteria</taxon>
        <taxon>Burkholderiales</taxon>
        <taxon>Alcaligenaceae</taxon>
        <taxon>Kerstersia</taxon>
    </lineage>
</organism>
<dbReference type="PATRIC" id="fig|206506.3.peg.2653"/>
<gene>
    <name evidence="2" type="ORF">AAV32_12470</name>
</gene>
<proteinExistence type="predicted"/>
<comment type="caution">
    <text evidence="2">The sequence shown here is derived from an EMBL/GenBank/DDBJ whole genome shotgun (WGS) entry which is preliminary data.</text>
</comment>
<dbReference type="InterPro" id="IPR025500">
    <property type="entry name" value="DUF4390"/>
</dbReference>
<evidence type="ECO:0000313" key="2">
    <source>
        <dbReference type="EMBL" id="KKO71085.1"/>
    </source>
</evidence>
<sequence>MMAMPRTSFSLLRNLLALVSLCLAACLLPVGPAFAEQADISVSFRRGEVEIDAQLPFELNAELREAAERGVPLYFSVDLEVDRKRWWWFDATEIETRITWRVLYNALTRQWRVGTGELSLPVSGLDEAMEVVRTIRGWPVAKTAQLVPGVRYEGRLRLRLDTARLSRPFQINAFNSSAWTASSPWFDFSFKVPDPVPEGP</sequence>
<feature type="signal peptide" evidence="1">
    <location>
        <begin position="1"/>
        <end position="35"/>
    </location>
</feature>
<protein>
    <recommendedName>
        <fullName evidence="4">DUF4390 domain-containing protein</fullName>
    </recommendedName>
</protein>
<dbReference type="OrthoDB" id="5298153at2"/>
<keyword evidence="3" id="KW-1185">Reference proteome</keyword>
<dbReference type="AlphaFoldDB" id="A0A171KQB8"/>
<evidence type="ECO:0000313" key="3">
    <source>
        <dbReference type="Proteomes" id="UP000078084"/>
    </source>
</evidence>
<keyword evidence="1" id="KW-0732">Signal</keyword>